<dbReference type="Pfam" id="PF00723">
    <property type="entry name" value="Glyco_hydro_15"/>
    <property type="match status" value="1"/>
</dbReference>
<dbReference type="STRING" id="1122125.GCA_000423185_03780"/>
<dbReference type="OrthoDB" id="3902805at2"/>
<dbReference type="InterPro" id="IPR045582">
    <property type="entry name" value="Trehalase-like_N"/>
</dbReference>
<keyword evidence="6" id="KW-0119">Carbohydrate metabolism</keyword>
<protein>
    <recommendedName>
        <fullName evidence="4">Trehalase</fullName>
        <ecNumber evidence="3">3.2.1.28</ecNumber>
    </recommendedName>
    <alternativeName>
        <fullName evidence="8">Alpha,alpha-trehalase</fullName>
    </alternativeName>
    <alternativeName>
        <fullName evidence="9">Alpha,alpha-trehalose glucohydrolase</fullName>
    </alternativeName>
</protein>
<proteinExistence type="inferred from homology"/>
<keyword evidence="16" id="KW-1185">Reference proteome</keyword>
<dbReference type="PANTHER" id="PTHR31616:SF0">
    <property type="entry name" value="GLUCAN 1,4-ALPHA-GLUCOSIDASE"/>
    <property type="match status" value="1"/>
</dbReference>
<dbReference type="GO" id="GO:0005993">
    <property type="term" value="P:trehalose catabolic process"/>
    <property type="evidence" value="ECO:0007669"/>
    <property type="project" value="UniProtKB-ARBA"/>
</dbReference>
<dbReference type="FunFam" id="1.50.10.10:FF:000005">
    <property type="entry name" value="Glycosyl hydrolase, glucoamylase"/>
    <property type="match status" value="1"/>
</dbReference>
<evidence type="ECO:0000256" key="5">
    <source>
        <dbReference type="ARBA" id="ARBA00022801"/>
    </source>
</evidence>
<evidence type="ECO:0000259" key="14">
    <source>
        <dbReference type="Pfam" id="PF19291"/>
    </source>
</evidence>
<dbReference type="GO" id="GO:0004555">
    <property type="term" value="F:alpha,alpha-trehalase activity"/>
    <property type="evidence" value="ECO:0007669"/>
    <property type="project" value="UniProtKB-EC"/>
</dbReference>
<evidence type="ECO:0000256" key="3">
    <source>
        <dbReference type="ARBA" id="ARBA00012757"/>
    </source>
</evidence>
<dbReference type="Gene3D" id="1.50.10.10">
    <property type="match status" value="1"/>
</dbReference>
<evidence type="ECO:0000259" key="13">
    <source>
        <dbReference type="Pfam" id="PF00723"/>
    </source>
</evidence>
<dbReference type="InterPro" id="IPR008928">
    <property type="entry name" value="6-hairpin_glycosidase_sf"/>
</dbReference>
<comment type="similarity">
    <text evidence="2">Belongs to the glycosyl hydrolase 15 family.</text>
</comment>
<evidence type="ECO:0000256" key="6">
    <source>
        <dbReference type="ARBA" id="ARBA00023277"/>
    </source>
</evidence>
<comment type="catalytic activity">
    <reaction evidence="1">
        <text>alpha,alpha-trehalose + H2O = alpha-D-glucose + beta-D-glucose</text>
        <dbReference type="Rhea" id="RHEA:32675"/>
        <dbReference type="ChEBI" id="CHEBI:15377"/>
        <dbReference type="ChEBI" id="CHEBI:15903"/>
        <dbReference type="ChEBI" id="CHEBI:16551"/>
        <dbReference type="ChEBI" id="CHEBI:17925"/>
        <dbReference type="EC" id="3.2.1.28"/>
    </reaction>
</comment>
<dbReference type="InterPro" id="IPR011613">
    <property type="entry name" value="GH15-like"/>
</dbReference>
<comment type="cofactor">
    <cofactor evidence="10">
        <name>phosphate</name>
        <dbReference type="ChEBI" id="CHEBI:43474"/>
    </cofactor>
</comment>
<accession>A0A211ZKN9</accession>
<evidence type="ECO:0000256" key="8">
    <source>
        <dbReference type="ARBA" id="ARBA00030473"/>
    </source>
</evidence>
<evidence type="ECO:0000256" key="12">
    <source>
        <dbReference type="SAM" id="MobiDB-lite"/>
    </source>
</evidence>
<comment type="caution">
    <text evidence="15">The sequence shown here is derived from an EMBL/GenBank/DDBJ whole genome shotgun (WGS) entry which is preliminary data.</text>
</comment>
<keyword evidence="5" id="KW-0378">Hydrolase</keyword>
<dbReference type="EC" id="3.2.1.28" evidence="3"/>
<keyword evidence="7" id="KW-0326">Glycosidase</keyword>
<reference evidence="16" key="1">
    <citation type="submission" date="2017-05" db="EMBL/GenBank/DDBJ databases">
        <authorList>
            <person name="Macchi M."/>
            <person name="Festa S."/>
            <person name="Coppotelli B.M."/>
            <person name="Morelli I.S."/>
        </authorList>
    </citation>
    <scope>NUCLEOTIDE SEQUENCE [LARGE SCALE GENOMIC DNA]</scope>
    <source>
        <strain evidence="16">I</strain>
    </source>
</reference>
<evidence type="ECO:0000256" key="4">
    <source>
        <dbReference type="ARBA" id="ARBA00019905"/>
    </source>
</evidence>
<feature type="domain" description="GH15-like" evidence="13">
    <location>
        <begin position="255"/>
        <end position="621"/>
    </location>
</feature>
<evidence type="ECO:0000256" key="1">
    <source>
        <dbReference type="ARBA" id="ARBA00001576"/>
    </source>
</evidence>
<sequence length="652" mass="72292">MVSLTGHPDAVPTPDADGAEGRAAGKQPRAHAEGRFKGPAGRIEDYAIIGNCRTTALVGRDGSIDWLCLPRFDSDAVFARLLGDTENGHWQIAPEGATAARTRRHYHENTLVLETEFETEAGTVALIDFMPFPHREDEISIVRLVEGRGGSVPMRMEAAFRFDYGRIVPWVRHRPDGIVAIAGPDALRFRSPIPLHGEAMKTVGDFTVEAGDRLPFILTWYPSHLPEPGGIDPFRSLTDTETWWQGWAHHCTYDGPYREAVLRSALTLKALTYAPTGGIVAAATTSLPEELGGERNWDYRFCWIRDATLTLYALLGAGFTEEAASWRDWLRRAAAGRPEQLQIMYGLGGERRLTELEIPWLAGYEGSKPVRIGNGAHAQLQLDVYGELLDAIHVARKKHLTHPHDAWRVQRVLLGYLEKMWDKPDEGLWEIRGPRRHFVHSKVMAWVAFDRSIKAVEQFGLEGPVKAWRALRGRIHAEICAKGFSEHRNSFTQSYGSELLDAALLQIPMVGFLPPDDPRVIGTVEAIERELTIDGLARRYETEHGVDGLAGEEGTFLVCSFWLADALAMIGATDRATALYERLLSLTNDVGLLAEEYDPIVRRQLGNFPQAFSHIGVINTALNLAELRGPAEDRSHNGHGTGEHGAPAAEAQ</sequence>
<feature type="region of interest" description="Disordered" evidence="12">
    <location>
        <begin position="630"/>
        <end position="652"/>
    </location>
</feature>
<evidence type="ECO:0000256" key="2">
    <source>
        <dbReference type="ARBA" id="ARBA00006188"/>
    </source>
</evidence>
<evidence type="ECO:0000256" key="10">
    <source>
        <dbReference type="ARBA" id="ARBA00053030"/>
    </source>
</evidence>
<dbReference type="SUPFAM" id="SSF48208">
    <property type="entry name" value="Six-hairpin glycosidases"/>
    <property type="match status" value="1"/>
</dbReference>
<dbReference type="RefSeq" id="WP_088152367.1">
    <property type="nucleotide sequence ID" value="NZ_NHON01000032.1"/>
</dbReference>
<feature type="domain" description="Trehalase-like N-terminal" evidence="14">
    <location>
        <begin position="40"/>
        <end position="192"/>
    </location>
</feature>
<dbReference type="EMBL" id="NHON01000032">
    <property type="protein sequence ID" value="OWJ65736.1"/>
    <property type="molecule type" value="Genomic_DNA"/>
</dbReference>
<dbReference type="InterPro" id="IPR012341">
    <property type="entry name" value="6hp_glycosidase-like_sf"/>
</dbReference>
<evidence type="ECO:0000256" key="9">
    <source>
        <dbReference type="ARBA" id="ARBA00031637"/>
    </source>
</evidence>
<evidence type="ECO:0000313" key="16">
    <source>
        <dbReference type="Proteomes" id="UP000196655"/>
    </source>
</evidence>
<name>A0A211ZKN9_9PROT</name>
<dbReference type="AlphaFoldDB" id="A0A211ZKN9"/>
<evidence type="ECO:0000256" key="7">
    <source>
        <dbReference type="ARBA" id="ARBA00023295"/>
    </source>
</evidence>
<dbReference type="PANTHER" id="PTHR31616">
    <property type="entry name" value="TREHALASE"/>
    <property type="match status" value="1"/>
</dbReference>
<organism evidence="15 16">
    <name type="scientific">Inquilinus limosus</name>
    <dbReference type="NCBI Taxonomy" id="171674"/>
    <lineage>
        <taxon>Bacteria</taxon>
        <taxon>Pseudomonadati</taxon>
        <taxon>Pseudomonadota</taxon>
        <taxon>Alphaproteobacteria</taxon>
        <taxon>Rhodospirillales</taxon>
        <taxon>Rhodospirillaceae</taxon>
        <taxon>Inquilinus</taxon>
    </lineage>
</organism>
<dbReference type="Pfam" id="PF19291">
    <property type="entry name" value="TREH_N"/>
    <property type="match status" value="1"/>
</dbReference>
<feature type="region of interest" description="Disordered" evidence="12">
    <location>
        <begin position="1"/>
        <end position="36"/>
    </location>
</feature>
<evidence type="ECO:0000313" key="15">
    <source>
        <dbReference type="EMBL" id="OWJ65736.1"/>
    </source>
</evidence>
<dbReference type="Proteomes" id="UP000196655">
    <property type="component" value="Unassembled WGS sequence"/>
</dbReference>
<comment type="pathway">
    <text evidence="11">Glycan degradation; trehalose degradation; D-glucose from alpha,alpha-trehalose: step 1/1.</text>
</comment>
<gene>
    <name evidence="15" type="ORF">BWR60_17765</name>
</gene>
<evidence type="ECO:0000256" key="11">
    <source>
        <dbReference type="ARBA" id="ARBA00060615"/>
    </source>
</evidence>